<dbReference type="KEGG" id="pprt:ET464_08525"/>
<dbReference type="Proteomes" id="UP000293568">
    <property type="component" value="Chromosome"/>
</dbReference>
<evidence type="ECO:0000313" key="3">
    <source>
        <dbReference type="Proteomes" id="UP000293568"/>
    </source>
</evidence>
<keyword evidence="3" id="KW-1185">Reference proteome</keyword>
<evidence type="ECO:0000256" key="1">
    <source>
        <dbReference type="SAM" id="MobiDB-lite"/>
    </source>
</evidence>
<dbReference type="Pfam" id="PF26325">
    <property type="entry name" value="YhjD"/>
    <property type="match status" value="1"/>
</dbReference>
<feature type="region of interest" description="Disordered" evidence="1">
    <location>
        <begin position="1"/>
        <end position="23"/>
    </location>
</feature>
<sequence length="135" mass="15505">MAATTKADERADGEPSGLQPPVQTEEELDLVKQYVLLGIVLRILDHDIGVIGSASMKLPRLYDSLLRAVQDRVLLDMAAIRKDFRSKGIKIYEQRQDKNGLEAQYVCRGYHHRFYMVWGFVKAESERVLKTYFSQ</sequence>
<dbReference type="EMBL" id="CP035492">
    <property type="protein sequence ID" value="QAY66448.1"/>
    <property type="molecule type" value="Genomic_DNA"/>
</dbReference>
<dbReference type="InterPro" id="IPR058600">
    <property type="entry name" value="YhjD-like"/>
</dbReference>
<name>A0A4P6F7Q0_9BACL</name>
<protein>
    <submittedName>
        <fullName evidence="2">Uncharacterized protein</fullName>
    </submittedName>
</protein>
<organism evidence="2 3">
    <name type="scientific">Paenibacillus protaetiae</name>
    <dbReference type="NCBI Taxonomy" id="2509456"/>
    <lineage>
        <taxon>Bacteria</taxon>
        <taxon>Bacillati</taxon>
        <taxon>Bacillota</taxon>
        <taxon>Bacilli</taxon>
        <taxon>Bacillales</taxon>
        <taxon>Paenibacillaceae</taxon>
        <taxon>Paenibacillus</taxon>
    </lineage>
</organism>
<dbReference type="RefSeq" id="WP_129440045.1">
    <property type="nucleotide sequence ID" value="NZ_CP035492.1"/>
</dbReference>
<accession>A0A4P6F7Q0</accession>
<evidence type="ECO:0000313" key="2">
    <source>
        <dbReference type="EMBL" id="QAY66448.1"/>
    </source>
</evidence>
<dbReference type="AlphaFoldDB" id="A0A4P6F7Q0"/>
<proteinExistence type="predicted"/>
<dbReference type="OrthoDB" id="2910298at2"/>
<gene>
    <name evidence="2" type="ORF">ET464_08525</name>
</gene>
<reference evidence="2 3" key="1">
    <citation type="submission" date="2019-01" db="EMBL/GenBank/DDBJ databases">
        <title>Genome sequencing of strain FW100M-2.</title>
        <authorList>
            <person name="Heo J."/>
            <person name="Kim S.-J."/>
            <person name="Kim J.-S."/>
            <person name="Hong S.-B."/>
            <person name="Kwon S.-W."/>
        </authorList>
    </citation>
    <scope>NUCLEOTIDE SEQUENCE [LARGE SCALE GENOMIC DNA]</scope>
    <source>
        <strain evidence="2 3">FW100M-2</strain>
    </source>
</reference>
<feature type="compositionally biased region" description="Basic and acidic residues" evidence="1">
    <location>
        <begin position="1"/>
        <end position="13"/>
    </location>
</feature>